<gene>
    <name evidence="1" type="ORF">SPIL2461_LOCUS3672</name>
</gene>
<protein>
    <submittedName>
        <fullName evidence="1">Uncharacterized protein</fullName>
    </submittedName>
</protein>
<dbReference type="Proteomes" id="UP000649617">
    <property type="component" value="Unassembled WGS sequence"/>
</dbReference>
<keyword evidence="2" id="KW-1185">Reference proteome</keyword>
<dbReference type="AlphaFoldDB" id="A0A812KZP9"/>
<evidence type="ECO:0000313" key="2">
    <source>
        <dbReference type="Proteomes" id="UP000649617"/>
    </source>
</evidence>
<comment type="caution">
    <text evidence="1">The sequence shown here is derived from an EMBL/GenBank/DDBJ whole genome shotgun (WGS) entry which is preliminary data.</text>
</comment>
<dbReference type="OrthoDB" id="10589064at2759"/>
<feature type="non-terminal residue" evidence="1">
    <location>
        <position position="112"/>
    </location>
</feature>
<evidence type="ECO:0000313" key="1">
    <source>
        <dbReference type="EMBL" id="CAE7233327.1"/>
    </source>
</evidence>
<dbReference type="EMBL" id="CAJNIZ010004493">
    <property type="protein sequence ID" value="CAE7233327.1"/>
    <property type="molecule type" value="Genomic_DNA"/>
</dbReference>
<reference evidence="1" key="1">
    <citation type="submission" date="2021-02" db="EMBL/GenBank/DDBJ databases">
        <authorList>
            <person name="Dougan E. K."/>
            <person name="Rhodes N."/>
            <person name="Thang M."/>
            <person name="Chan C."/>
        </authorList>
    </citation>
    <scope>NUCLEOTIDE SEQUENCE</scope>
</reference>
<sequence length="112" mass="12097">ECRATGPGRWILTWKVAPADSGRPVARFELRIEDGGFFVTVAEVEPTEAANGFELCEEQLSARIISRLQASGSLRARVAAVGRGGAAQSEEVRVCLWETEVQEGMQAMLCTG</sequence>
<feature type="non-terminal residue" evidence="1">
    <location>
        <position position="1"/>
    </location>
</feature>
<accession>A0A812KZP9</accession>
<name>A0A812KZP9_SYMPI</name>
<proteinExistence type="predicted"/>
<organism evidence="1 2">
    <name type="scientific">Symbiodinium pilosum</name>
    <name type="common">Dinoflagellate</name>
    <dbReference type="NCBI Taxonomy" id="2952"/>
    <lineage>
        <taxon>Eukaryota</taxon>
        <taxon>Sar</taxon>
        <taxon>Alveolata</taxon>
        <taxon>Dinophyceae</taxon>
        <taxon>Suessiales</taxon>
        <taxon>Symbiodiniaceae</taxon>
        <taxon>Symbiodinium</taxon>
    </lineage>
</organism>